<name>A0ABV7CLQ1_9GAMM</name>
<dbReference type="EMBL" id="JBHRSD010000023">
    <property type="protein sequence ID" value="MFC3033594.1"/>
    <property type="molecule type" value="Genomic_DNA"/>
</dbReference>
<dbReference type="PANTHER" id="PTHR33885">
    <property type="entry name" value="PHAGE SHOCK PROTEIN C"/>
    <property type="match status" value="1"/>
</dbReference>
<dbReference type="RefSeq" id="WP_377125260.1">
    <property type="nucleotide sequence ID" value="NZ_JBHRSD010000023.1"/>
</dbReference>
<evidence type="ECO:0000256" key="3">
    <source>
        <dbReference type="ARBA" id="ARBA00022692"/>
    </source>
</evidence>
<comment type="caution">
    <text evidence="8">The sequence shown here is derived from an EMBL/GenBank/DDBJ whole genome shotgun (WGS) entry which is preliminary data.</text>
</comment>
<accession>A0ABV7CLQ1</accession>
<organism evidence="8 9">
    <name type="scientific">Pseudoalteromonas fenneropenaei</name>
    <dbReference type="NCBI Taxonomy" id="1737459"/>
    <lineage>
        <taxon>Bacteria</taxon>
        <taxon>Pseudomonadati</taxon>
        <taxon>Pseudomonadota</taxon>
        <taxon>Gammaproteobacteria</taxon>
        <taxon>Alteromonadales</taxon>
        <taxon>Pseudoalteromonadaceae</taxon>
        <taxon>Pseudoalteromonas</taxon>
    </lineage>
</organism>
<evidence type="ECO:0000256" key="2">
    <source>
        <dbReference type="ARBA" id="ARBA00022475"/>
    </source>
</evidence>
<dbReference type="InterPro" id="IPR007168">
    <property type="entry name" value="Phageshock_PspC_N"/>
</dbReference>
<protein>
    <submittedName>
        <fullName evidence="8">PspC domain-containing protein</fullName>
    </submittedName>
</protein>
<gene>
    <name evidence="8" type="ORF">ACFOEE_13785</name>
</gene>
<proteinExistence type="predicted"/>
<dbReference type="InterPro" id="IPR052027">
    <property type="entry name" value="PspC"/>
</dbReference>
<keyword evidence="5 6" id="KW-0472">Membrane</keyword>
<comment type="subcellular location">
    <subcellularLocation>
        <location evidence="1">Cell membrane</location>
        <topology evidence="1">Single-pass membrane protein</topology>
    </subcellularLocation>
</comment>
<evidence type="ECO:0000313" key="8">
    <source>
        <dbReference type="EMBL" id="MFC3033594.1"/>
    </source>
</evidence>
<keyword evidence="3 6" id="KW-0812">Transmembrane</keyword>
<evidence type="ECO:0000256" key="6">
    <source>
        <dbReference type="SAM" id="Phobius"/>
    </source>
</evidence>
<reference evidence="9" key="1">
    <citation type="journal article" date="2019" name="Int. J. Syst. Evol. Microbiol.">
        <title>The Global Catalogue of Microorganisms (GCM) 10K type strain sequencing project: providing services to taxonomists for standard genome sequencing and annotation.</title>
        <authorList>
            <consortium name="The Broad Institute Genomics Platform"/>
            <consortium name="The Broad Institute Genome Sequencing Center for Infectious Disease"/>
            <person name="Wu L."/>
            <person name="Ma J."/>
        </authorList>
    </citation>
    <scope>NUCLEOTIDE SEQUENCE [LARGE SCALE GENOMIC DNA]</scope>
    <source>
        <strain evidence="9">KCTC 42730</strain>
    </source>
</reference>
<feature type="domain" description="Phage shock protein PspC N-terminal" evidence="7">
    <location>
        <begin position="9"/>
        <end position="66"/>
    </location>
</feature>
<evidence type="ECO:0000313" key="9">
    <source>
        <dbReference type="Proteomes" id="UP001595453"/>
    </source>
</evidence>
<evidence type="ECO:0000256" key="1">
    <source>
        <dbReference type="ARBA" id="ARBA00004162"/>
    </source>
</evidence>
<dbReference type="Proteomes" id="UP001595453">
    <property type="component" value="Unassembled WGS sequence"/>
</dbReference>
<keyword evidence="9" id="KW-1185">Reference proteome</keyword>
<evidence type="ECO:0000256" key="4">
    <source>
        <dbReference type="ARBA" id="ARBA00022989"/>
    </source>
</evidence>
<feature type="transmembrane region" description="Helical" evidence="6">
    <location>
        <begin position="40"/>
        <end position="64"/>
    </location>
</feature>
<evidence type="ECO:0000259" key="7">
    <source>
        <dbReference type="Pfam" id="PF04024"/>
    </source>
</evidence>
<keyword evidence="2" id="KW-1003">Cell membrane</keyword>
<keyword evidence="4 6" id="KW-1133">Transmembrane helix</keyword>
<dbReference type="Pfam" id="PF04024">
    <property type="entry name" value="PspC"/>
    <property type="match status" value="1"/>
</dbReference>
<dbReference type="PANTHER" id="PTHR33885:SF3">
    <property type="entry name" value="PHAGE SHOCK PROTEIN C"/>
    <property type="match status" value="1"/>
</dbReference>
<evidence type="ECO:0000256" key="5">
    <source>
        <dbReference type="ARBA" id="ARBA00023136"/>
    </source>
</evidence>
<sequence length="69" mass="7734">MAQYYQQQKTMTRNLSDKKIAGVCSGIAERVNLPVWLTRLLTVLVFFKFPIFIIVAYALAAVCVPAKGQ</sequence>